<dbReference type="RefSeq" id="WP_269311117.1">
    <property type="nucleotide sequence ID" value="NZ_CP114052.1"/>
</dbReference>
<dbReference type="PANTHER" id="PTHR43035:SF1">
    <property type="entry name" value="FATTY ACID REPRESSION MUTANT PROTEIN 2-RELATED"/>
    <property type="match status" value="1"/>
</dbReference>
<dbReference type="Pfam" id="PF00881">
    <property type="entry name" value="Nitroreductase"/>
    <property type="match status" value="1"/>
</dbReference>
<keyword evidence="3" id="KW-1185">Reference proteome</keyword>
<dbReference type="EMBL" id="CP114052">
    <property type="protein sequence ID" value="WAW14440.1"/>
    <property type="molecule type" value="Genomic_DNA"/>
</dbReference>
<evidence type="ECO:0000313" key="3">
    <source>
        <dbReference type="Proteomes" id="UP001164187"/>
    </source>
</evidence>
<dbReference type="InterPro" id="IPR029479">
    <property type="entry name" value="Nitroreductase"/>
</dbReference>
<dbReference type="InterPro" id="IPR000415">
    <property type="entry name" value="Nitroreductase-like"/>
</dbReference>
<accession>A0ABY7JM59</accession>
<gene>
    <name evidence="2" type="ORF">O0R46_07510</name>
</gene>
<proteinExistence type="predicted"/>
<dbReference type="Proteomes" id="UP001164187">
    <property type="component" value="Chromosome"/>
</dbReference>
<evidence type="ECO:0000259" key="1">
    <source>
        <dbReference type="Pfam" id="PF00881"/>
    </source>
</evidence>
<dbReference type="CDD" id="cd02140">
    <property type="entry name" value="Frm2-like"/>
    <property type="match status" value="1"/>
</dbReference>
<dbReference type="SUPFAM" id="SSF55469">
    <property type="entry name" value="FMN-dependent nitroreductase-like"/>
    <property type="match status" value="1"/>
</dbReference>
<dbReference type="PANTHER" id="PTHR43035">
    <property type="entry name" value="FATTY ACID REPRESSION MUTANT PROTEIN 2-RELATED"/>
    <property type="match status" value="1"/>
</dbReference>
<sequence length="190" mass="21956">MDRFESMKKRRTYYDINDNVSIEAEKIIKTIEKAVELTPDAFNMQSSRAVIVLDKEQKRLWDVIENSFNGMVPAEKIESFRKGYGTVLYFIDEPTVEALQKQFELYADNFPIWAQQANGMAQYNVWVALRELDLGASLQHYNPVIDADVKKEFNIPETWKLVAQMPFGAIGSEPDDKELMPIAERVIVKK</sequence>
<evidence type="ECO:0000313" key="2">
    <source>
        <dbReference type="EMBL" id="WAW14440.1"/>
    </source>
</evidence>
<name>A0ABY7JM59_9FIRM</name>
<feature type="domain" description="Nitroreductase" evidence="1">
    <location>
        <begin position="8"/>
        <end position="168"/>
    </location>
</feature>
<organism evidence="2 3">
    <name type="scientific">Peptostreptococcus equinus</name>
    <dbReference type="NCBI Taxonomy" id="3003601"/>
    <lineage>
        <taxon>Bacteria</taxon>
        <taxon>Bacillati</taxon>
        <taxon>Bacillota</taxon>
        <taxon>Clostridia</taxon>
        <taxon>Peptostreptococcales</taxon>
        <taxon>Peptostreptococcaceae</taxon>
        <taxon>Peptostreptococcus</taxon>
    </lineage>
</organism>
<dbReference type="InterPro" id="IPR033877">
    <property type="entry name" value="Frm2/Hbn1"/>
</dbReference>
<dbReference type="Gene3D" id="3.40.109.10">
    <property type="entry name" value="NADH Oxidase"/>
    <property type="match status" value="1"/>
</dbReference>
<reference evidence="2" key="1">
    <citation type="submission" date="2022-12" db="EMBL/GenBank/DDBJ databases">
        <title>Peptostreptococcus.</title>
        <authorList>
            <person name="Lee S.H."/>
        </authorList>
    </citation>
    <scope>NUCLEOTIDE SEQUENCE</scope>
    <source>
        <strain evidence="2">CBA3647</strain>
    </source>
</reference>
<protein>
    <submittedName>
        <fullName evidence="2">Nitroreductase family protein</fullName>
    </submittedName>
</protein>